<sequence>MSALVRPGQPAARIHGTIAHDLGVAIVSGKYRSGEILPTEIEFSERLKVSRSAYREAVRTLAAKGLVESRPKTGTRVTEQARWNLLDPDVLAWFFEAEPSPELVNGLFELRLIVEPAAAALAAARRDTRQLTRMREALMRMEQHTVMTAEGRDADREFHAIILEATGNPPLVCLASTIGAGVHWTTVYKARKDELPRDPMPEHWKVFDAIAAGGPDDARAAMEILVRAALQDTSRALKRPTPAGRKRRSAAS</sequence>
<dbReference type="Proteomes" id="UP001596024">
    <property type="component" value="Unassembled WGS sequence"/>
</dbReference>
<dbReference type="InterPro" id="IPR000524">
    <property type="entry name" value="Tscrpt_reg_HTH_GntR"/>
</dbReference>
<dbReference type="SMART" id="SM00895">
    <property type="entry name" value="FCD"/>
    <property type="match status" value="1"/>
</dbReference>
<feature type="region of interest" description="Disordered" evidence="4">
    <location>
        <begin position="233"/>
        <end position="252"/>
    </location>
</feature>
<dbReference type="PROSITE" id="PS50949">
    <property type="entry name" value="HTH_GNTR"/>
    <property type="match status" value="1"/>
</dbReference>
<accession>A0ABV9N613</accession>
<dbReference type="CDD" id="cd07377">
    <property type="entry name" value="WHTH_GntR"/>
    <property type="match status" value="1"/>
</dbReference>
<evidence type="ECO:0000256" key="2">
    <source>
        <dbReference type="ARBA" id="ARBA00023125"/>
    </source>
</evidence>
<evidence type="ECO:0000256" key="1">
    <source>
        <dbReference type="ARBA" id="ARBA00023015"/>
    </source>
</evidence>
<name>A0ABV9N613_9PROT</name>
<reference evidence="7" key="1">
    <citation type="journal article" date="2019" name="Int. J. Syst. Evol. Microbiol.">
        <title>The Global Catalogue of Microorganisms (GCM) 10K type strain sequencing project: providing services to taxonomists for standard genome sequencing and annotation.</title>
        <authorList>
            <consortium name="The Broad Institute Genomics Platform"/>
            <consortium name="The Broad Institute Genome Sequencing Center for Infectious Disease"/>
            <person name="Wu L."/>
            <person name="Ma J."/>
        </authorList>
    </citation>
    <scope>NUCLEOTIDE SEQUENCE [LARGE SCALE GENOMIC DNA]</scope>
    <source>
        <strain evidence="7">CCUG 62981</strain>
    </source>
</reference>
<dbReference type="PANTHER" id="PTHR43537">
    <property type="entry name" value="TRANSCRIPTIONAL REGULATOR, GNTR FAMILY"/>
    <property type="match status" value="1"/>
</dbReference>
<dbReference type="RefSeq" id="WP_371394458.1">
    <property type="nucleotide sequence ID" value="NZ_CP163421.1"/>
</dbReference>
<evidence type="ECO:0000259" key="5">
    <source>
        <dbReference type="PROSITE" id="PS50949"/>
    </source>
</evidence>
<dbReference type="Gene3D" id="1.20.120.530">
    <property type="entry name" value="GntR ligand-binding domain-like"/>
    <property type="match status" value="1"/>
</dbReference>
<dbReference type="SUPFAM" id="SSF48008">
    <property type="entry name" value="GntR ligand-binding domain-like"/>
    <property type="match status" value="1"/>
</dbReference>
<dbReference type="PRINTS" id="PR00035">
    <property type="entry name" value="HTHGNTR"/>
</dbReference>
<protein>
    <submittedName>
        <fullName evidence="6">FadR/GntR family transcriptional regulator</fullName>
    </submittedName>
</protein>
<keyword evidence="2" id="KW-0238">DNA-binding</keyword>
<evidence type="ECO:0000313" key="7">
    <source>
        <dbReference type="Proteomes" id="UP001596024"/>
    </source>
</evidence>
<dbReference type="EMBL" id="JBHSGQ010000001">
    <property type="protein sequence ID" value="MFC4723781.1"/>
    <property type="molecule type" value="Genomic_DNA"/>
</dbReference>
<dbReference type="PANTHER" id="PTHR43537:SF44">
    <property type="entry name" value="GNTR FAMILY REGULATORY PROTEIN"/>
    <property type="match status" value="1"/>
</dbReference>
<dbReference type="InterPro" id="IPR036390">
    <property type="entry name" value="WH_DNA-bd_sf"/>
</dbReference>
<dbReference type="SMART" id="SM00345">
    <property type="entry name" value="HTH_GNTR"/>
    <property type="match status" value="1"/>
</dbReference>
<dbReference type="Pfam" id="PF00392">
    <property type="entry name" value="GntR"/>
    <property type="match status" value="1"/>
</dbReference>
<proteinExistence type="predicted"/>
<dbReference type="InterPro" id="IPR008920">
    <property type="entry name" value="TF_FadR/GntR_C"/>
</dbReference>
<evidence type="ECO:0000256" key="4">
    <source>
        <dbReference type="SAM" id="MobiDB-lite"/>
    </source>
</evidence>
<keyword evidence="7" id="KW-1185">Reference proteome</keyword>
<evidence type="ECO:0000256" key="3">
    <source>
        <dbReference type="ARBA" id="ARBA00023163"/>
    </source>
</evidence>
<feature type="domain" description="HTH gntR-type" evidence="5">
    <location>
        <begin position="12"/>
        <end position="80"/>
    </location>
</feature>
<comment type="caution">
    <text evidence="6">The sequence shown here is derived from an EMBL/GenBank/DDBJ whole genome shotgun (WGS) entry which is preliminary data.</text>
</comment>
<gene>
    <name evidence="6" type="ORF">ACFPB0_00615</name>
</gene>
<dbReference type="Gene3D" id="1.10.10.10">
    <property type="entry name" value="Winged helix-like DNA-binding domain superfamily/Winged helix DNA-binding domain"/>
    <property type="match status" value="1"/>
</dbReference>
<keyword evidence="1" id="KW-0805">Transcription regulation</keyword>
<keyword evidence="3" id="KW-0804">Transcription</keyword>
<dbReference type="InterPro" id="IPR036388">
    <property type="entry name" value="WH-like_DNA-bd_sf"/>
</dbReference>
<dbReference type="Pfam" id="PF07729">
    <property type="entry name" value="FCD"/>
    <property type="match status" value="1"/>
</dbReference>
<dbReference type="InterPro" id="IPR011711">
    <property type="entry name" value="GntR_C"/>
</dbReference>
<evidence type="ECO:0000313" key="6">
    <source>
        <dbReference type="EMBL" id="MFC4723781.1"/>
    </source>
</evidence>
<organism evidence="6 7">
    <name type="scientific">Glycocaulis abyssi</name>
    <dbReference type="NCBI Taxonomy" id="1433403"/>
    <lineage>
        <taxon>Bacteria</taxon>
        <taxon>Pseudomonadati</taxon>
        <taxon>Pseudomonadota</taxon>
        <taxon>Alphaproteobacteria</taxon>
        <taxon>Maricaulales</taxon>
        <taxon>Maricaulaceae</taxon>
        <taxon>Glycocaulis</taxon>
    </lineage>
</organism>
<dbReference type="SUPFAM" id="SSF46785">
    <property type="entry name" value="Winged helix' DNA-binding domain"/>
    <property type="match status" value="1"/>
</dbReference>